<dbReference type="Proteomes" id="UP000245765">
    <property type="component" value="Unassembled WGS sequence"/>
</dbReference>
<organism evidence="4 5">
    <name type="scientific">Falsiroseomonas bella</name>
    <dbReference type="NCBI Taxonomy" id="2184016"/>
    <lineage>
        <taxon>Bacteria</taxon>
        <taxon>Pseudomonadati</taxon>
        <taxon>Pseudomonadota</taxon>
        <taxon>Alphaproteobacteria</taxon>
        <taxon>Acetobacterales</taxon>
        <taxon>Roseomonadaceae</taxon>
        <taxon>Falsiroseomonas</taxon>
    </lineage>
</organism>
<name>A0A317FKD5_9PROT</name>
<proteinExistence type="predicted"/>
<comment type="caution">
    <text evidence="4">The sequence shown here is derived from an EMBL/GenBank/DDBJ whole genome shotgun (WGS) entry which is preliminary data.</text>
</comment>
<dbReference type="Pfam" id="PF05239">
    <property type="entry name" value="PRC"/>
    <property type="match status" value="1"/>
</dbReference>
<keyword evidence="5" id="KW-1185">Reference proteome</keyword>
<protein>
    <submittedName>
        <fullName evidence="4">Photosynthetic reaction center subunit H</fullName>
    </submittedName>
</protein>
<reference evidence="5" key="1">
    <citation type="submission" date="2018-05" db="EMBL/GenBank/DDBJ databases">
        <authorList>
            <person name="Du Z."/>
            <person name="Wang X."/>
        </authorList>
    </citation>
    <scope>NUCLEOTIDE SEQUENCE [LARGE SCALE GENOMIC DNA]</scope>
    <source>
        <strain evidence="5">CQN31</strain>
    </source>
</reference>
<feature type="transmembrane region" description="Helical" evidence="1">
    <location>
        <begin position="12"/>
        <end position="30"/>
    </location>
</feature>
<dbReference type="RefSeq" id="WP_109869644.1">
    <property type="nucleotide sequence ID" value="NZ_QGNA01000001.1"/>
</dbReference>
<keyword evidence="1" id="KW-1133">Transmembrane helix</keyword>
<keyword evidence="1" id="KW-0812">Transmembrane</keyword>
<dbReference type="InterPro" id="IPR037097">
    <property type="entry name" value="Photo_RC_H_N_sf"/>
</dbReference>
<evidence type="ECO:0000259" key="2">
    <source>
        <dbReference type="Pfam" id="PF03967"/>
    </source>
</evidence>
<accession>A0A317FKD5</accession>
<evidence type="ECO:0000313" key="4">
    <source>
        <dbReference type="EMBL" id="PWS39023.1"/>
    </source>
</evidence>
<dbReference type="GO" id="GO:0019684">
    <property type="term" value="P:photosynthesis, light reaction"/>
    <property type="evidence" value="ECO:0007669"/>
    <property type="project" value="InterPro"/>
</dbReference>
<dbReference type="OrthoDB" id="8557487at2"/>
<dbReference type="AlphaFoldDB" id="A0A317FKD5"/>
<dbReference type="InterPro" id="IPR014747">
    <property type="entry name" value="Bac_photo_RC_H_C"/>
</dbReference>
<dbReference type="SUPFAM" id="SSF81490">
    <property type="entry name" value="Photosystem II reaction centre subunit H, transmembrane region"/>
    <property type="match status" value="1"/>
</dbReference>
<keyword evidence="1" id="KW-0472">Membrane</keyword>
<sequence>MQAPTTVFQDLAALSLYIFYAFFFLLVLWLHREGKREGYPLISDREGRELRAPIEGFPATPEPKRFIMAHGHHDVLAPGPREERDMDPLMTAYDPFPGASQVATVDPMQAGIGAASYSLRADTPDITWDTQEPKIVPLRAAPGWHIAEGDPEIRGRPVFGLDGKIAGTVVDLWVDKSDVLLRYVEVEAIGSGKRVLIPIGLVHWWGDGPVKCDTATCAQIAAAPTTAHPERVTLREEDRISGYFGGGELYATPERAEPLA</sequence>
<feature type="domain" description="Photosynthetic reaction centre H subunit N-terminal" evidence="2">
    <location>
        <begin position="9"/>
        <end position="139"/>
    </location>
</feature>
<dbReference type="GO" id="GO:0030077">
    <property type="term" value="C:plasma membrane light-harvesting complex"/>
    <property type="evidence" value="ECO:0007669"/>
    <property type="project" value="InterPro"/>
</dbReference>
<dbReference type="SUPFAM" id="SSF50346">
    <property type="entry name" value="PRC-barrel domain"/>
    <property type="match status" value="1"/>
</dbReference>
<evidence type="ECO:0000313" key="5">
    <source>
        <dbReference type="Proteomes" id="UP000245765"/>
    </source>
</evidence>
<dbReference type="Gene3D" id="3.90.50.10">
    <property type="entry name" value="Photosynthetic Reaction Center, subunit H, domain 2"/>
    <property type="match status" value="1"/>
</dbReference>
<dbReference type="Pfam" id="PF03967">
    <property type="entry name" value="PRCH"/>
    <property type="match status" value="1"/>
</dbReference>
<dbReference type="InterPro" id="IPR015810">
    <property type="entry name" value="Photo_RC_H_N"/>
</dbReference>
<dbReference type="InterPro" id="IPR027275">
    <property type="entry name" value="PRC-brl_dom"/>
</dbReference>
<feature type="domain" description="PRC-barrel" evidence="3">
    <location>
        <begin position="150"/>
        <end position="200"/>
    </location>
</feature>
<dbReference type="Gene3D" id="4.10.540.10">
    <property type="entry name" value="Photosynthetic reaction centre, H subunit, N-terminal domain"/>
    <property type="match status" value="1"/>
</dbReference>
<evidence type="ECO:0000256" key="1">
    <source>
        <dbReference type="SAM" id="Phobius"/>
    </source>
</evidence>
<dbReference type="InterPro" id="IPR011033">
    <property type="entry name" value="PRC_barrel-like_sf"/>
</dbReference>
<dbReference type="NCBIfam" id="TIGR01150">
    <property type="entry name" value="puhA"/>
    <property type="match status" value="1"/>
</dbReference>
<gene>
    <name evidence="4" type="ORF">DFH01_07195</name>
</gene>
<dbReference type="InterPro" id="IPR005652">
    <property type="entry name" value="Photo_RC_H"/>
</dbReference>
<dbReference type="EMBL" id="QGNA01000001">
    <property type="protein sequence ID" value="PWS39023.1"/>
    <property type="molecule type" value="Genomic_DNA"/>
</dbReference>
<evidence type="ECO:0000259" key="3">
    <source>
        <dbReference type="Pfam" id="PF05239"/>
    </source>
</evidence>